<dbReference type="EMBL" id="CP155573">
    <property type="protein sequence ID" value="XFO67656.1"/>
    <property type="molecule type" value="Genomic_DNA"/>
</dbReference>
<dbReference type="InterPro" id="IPR051083">
    <property type="entry name" value="GrpII_Intron_Splice-Mob/Def"/>
</dbReference>
<proteinExistence type="predicted"/>
<dbReference type="PANTHER" id="PTHR34047">
    <property type="entry name" value="NUCLEAR INTRON MATURASE 1, MITOCHONDRIAL-RELATED"/>
    <property type="match status" value="1"/>
</dbReference>
<dbReference type="SUPFAM" id="SSF56672">
    <property type="entry name" value="DNA/RNA polymerases"/>
    <property type="match status" value="1"/>
</dbReference>
<organism evidence="5 6">
    <name type="scientific">Sporomusa silvacetica DSM 10669</name>
    <dbReference type="NCBI Taxonomy" id="1123289"/>
    <lineage>
        <taxon>Bacteria</taxon>
        <taxon>Bacillati</taxon>
        <taxon>Bacillota</taxon>
        <taxon>Negativicutes</taxon>
        <taxon>Selenomonadales</taxon>
        <taxon>Sporomusaceae</taxon>
        <taxon>Sporomusa</taxon>
    </lineage>
</organism>
<dbReference type="InterPro" id="IPR013597">
    <property type="entry name" value="Mat_intron_G2"/>
</dbReference>
<dbReference type="PANTHER" id="PTHR34047:SF8">
    <property type="entry name" value="PROTEIN YKFC"/>
    <property type="match status" value="1"/>
</dbReference>
<accession>A0ABZ3IVB8</accession>
<dbReference type="EMBL" id="CP155573">
    <property type="protein sequence ID" value="XFO69669.1"/>
    <property type="molecule type" value="Genomic_DNA"/>
</dbReference>
<dbReference type="Pfam" id="PF08388">
    <property type="entry name" value="GIIM"/>
    <property type="match status" value="1"/>
</dbReference>
<dbReference type="EMBL" id="CP155573">
    <property type="protein sequence ID" value="XFO68769.1"/>
    <property type="molecule type" value="Genomic_DNA"/>
</dbReference>
<dbReference type="InterPro" id="IPR043502">
    <property type="entry name" value="DNA/RNA_pol_sf"/>
</dbReference>
<reference evidence="5 6" key="1">
    <citation type="submission" date="2024-05" db="EMBL/GenBank/DDBJ databases">
        <title>Isolation and characterization of Sporomusa carbonis sp. nov., a carboxydotrophic hydrogenogen in the genus of Sporomusa isolated from a charcoal burning pile.</title>
        <authorList>
            <person name="Boeer T."/>
            <person name="Rosenbaum F."/>
            <person name="Eysell L."/>
            <person name="Mueller V."/>
            <person name="Daniel R."/>
            <person name="Poehlein A."/>
        </authorList>
    </citation>
    <scope>NUCLEOTIDE SEQUENCE [LARGE SCALE GENOMIC DNA]</scope>
    <source>
        <strain evidence="5 6">DSM 10669</strain>
    </source>
</reference>
<evidence type="ECO:0000313" key="3">
    <source>
        <dbReference type="EMBL" id="XFO68473.1"/>
    </source>
</evidence>
<keyword evidence="6" id="KW-1185">Reference proteome</keyword>
<gene>
    <name evidence="2" type="ORF">SPSIL_038750</name>
    <name evidence="3" type="ORF">SPSIL_046960</name>
    <name evidence="4" type="ORF">SPSIL_049930</name>
    <name evidence="5" type="ORF">SPSIL_059080</name>
</gene>
<dbReference type="RefSeq" id="WP_373665320.1">
    <property type="nucleotide sequence ID" value="NZ_CP155573.1"/>
</dbReference>
<evidence type="ECO:0000313" key="5">
    <source>
        <dbReference type="EMBL" id="XFO69669.1"/>
    </source>
</evidence>
<dbReference type="Pfam" id="PF00078">
    <property type="entry name" value="RVT_1"/>
    <property type="match status" value="1"/>
</dbReference>
<evidence type="ECO:0000313" key="2">
    <source>
        <dbReference type="EMBL" id="XFO67656.1"/>
    </source>
</evidence>
<evidence type="ECO:0000313" key="4">
    <source>
        <dbReference type="EMBL" id="XFO68769.1"/>
    </source>
</evidence>
<dbReference type="Proteomes" id="UP000216752">
    <property type="component" value="Chromosome"/>
</dbReference>
<dbReference type="InterPro" id="IPR000477">
    <property type="entry name" value="RT_dom"/>
</dbReference>
<protein>
    <recommendedName>
        <fullName evidence="1">Reverse transcriptase domain-containing protein</fullName>
    </recommendedName>
</protein>
<evidence type="ECO:0000313" key="6">
    <source>
        <dbReference type="Proteomes" id="UP000216752"/>
    </source>
</evidence>
<name>A0ABZ3IVB8_9FIRM</name>
<dbReference type="EMBL" id="CP155573">
    <property type="protein sequence ID" value="XFO68473.1"/>
    <property type="molecule type" value="Genomic_DNA"/>
</dbReference>
<evidence type="ECO:0000259" key="1">
    <source>
        <dbReference type="PROSITE" id="PS50878"/>
    </source>
</evidence>
<sequence length="227" mass="26754">MSPLLSNIYLTKFDKLLESRGHKFVRYADDSNIYVRTPRAAKRVMESCVNFLEGKLKLKVNRKKSKVGSPLREKFLGFSLHKTPGKIGIRPHGKVLKRFKQKVKEITGRSRGRSIEAILLELRRYTTGWLGYFSIADMRSKMQNLSQWIRRRLRMYLWKQWKKITAKFANLKKLGLDKGKAWEYANTRLGYWCVAGSPILKRTLTDKYLESLGYMNIARKYEVFHLR</sequence>
<dbReference type="PROSITE" id="PS50878">
    <property type="entry name" value="RT_POL"/>
    <property type="match status" value="1"/>
</dbReference>
<feature type="domain" description="Reverse transcriptase" evidence="1">
    <location>
        <begin position="1"/>
        <end position="80"/>
    </location>
</feature>